<dbReference type="PANTHER" id="PTHR10192:SF5">
    <property type="entry name" value="GEPHYRIN"/>
    <property type="match status" value="1"/>
</dbReference>
<dbReference type="Pfam" id="PF03454">
    <property type="entry name" value="MoeA_C"/>
    <property type="match status" value="1"/>
</dbReference>
<dbReference type="SUPFAM" id="SSF53218">
    <property type="entry name" value="Molybdenum cofactor biosynthesis proteins"/>
    <property type="match status" value="1"/>
</dbReference>
<evidence type="ECO:0000259" key="2">
    <source>
        <dbReference type="SMART" id="SM00852"/>
    </source>
</evidence>
<evidence type="ECO:0000313" key="4">
    <source>
        <dbReference type="Proteomes" id="UP000217210"/>
    </source>
</evidence>
<dbReference type="SUPFAM" id="SSF63867">
    <property type="entry name" value="MoeA C-terminal domain-like"/>
    <property type="match status" value="1"/>
</dbReference>
<dbReference type="GO" id="GO:0006777">
    <property type="term" value="P:Mo-molybdopterin cofactor biosynthetic process"/>
    <property type="evidence" value="ECO:0007669"/>
    <property type="project" value="UniProtKB-UniRule"/>
</dbReference>
<comment type="catalytic activity">
    <reaction evidence="1">
        <text>adenylyl-molybdopterin + molybdate = Mo-molybdopterin + AMP + H(+)</text>
        <dbReference type="Rhea" id="RHEA:35047"/>
        <dbReference type="ChEBI" id="CHEBI:15378"/>
        <dbReference type="ChEBI" id="CHEBI:36264"/>
        <dbReference type="ChEBI" id="CHEBI:62727"/>
        <dbReference type="ChEBI" id="CHEBI:71302"/>
        <dbReference type="ChEBI" id="CHEBI:456215"/>
    </reaction>
</comment>
<dbReference type="Pfam" id="PF00994">
    <property type="entry name" value="MoCF_biosynth"/>
    <property type="match status" value="1"/>
</dbReference>
<keyword evidence="1 3" id="KW-0808">Transferase</keyword>
<dbReference type="PANTHER" id="PTHR10192">
    <property type="entry name" value="MOLYBDOPTERIN BIOSYNTHESIS PROTEIN"/>
    <property type="match status" value="1"/>
</dbReference>
<dbReference type="OrthoDB" id="9804758at2"/>
<accession>A0A249L5H5</accession>
<reference evidence="3 4" key="1">
    <citation type="submission" date="2016-07" db="EMBL/GenBank/DDBJ databases">
        <title>High microdiversification within the ubiquitous acI lineage of Actinobacteria.</title>
        <authorList>
            <person name="Neuenschwander S.M."/>
            <person name="Salcher M."/>
            <person name="Ghai R."/>
            <person name="Pernthaler J."/>
        </authorList>
    </citation>
    <scope>NUCLEOTIDE SEQUENCE [LARGE SCALE GENOMIC DNA]</scope>
    <source>
        <strain evidence="3">MMS-IIB-91</strain>
    </source>
</reference>
<keyword evidence="1" id="KW-0500">Molybdenum</keyword>
<evidence type="ECO:0000313" key="3">
    <source>
        <dbReference type="EMBL" id="ASY24267.1"/>
    </source>
</evidence>
<dbReference type="EC" id="2.10.1.1" evidence="1"/>
<comment type="pathway">
    <text evidence="1">Cofactor biosynthesis; molybdopterin biosynthesis.</text>
</comment>
<dbReference type="RefSeq" id="WP_095688526.1">
    <property type="nucleotide sequence ID" value="NZ_CP016779.1"/>
</dbReference>
<keyword evidence="4" id="KW-1185">Reference proteome</keyword>
<dbReference type="GO" id="GO:0005829">
    <property type="term" value="C:cytosol"/>
    <property type="evidence" value="ECO:0007669"/>
    <property type="project" value="TreeGrafter"/>
</dbReference>
<feature type="domain" description="MoaB/Mog" evidence="2">
    <location>
        <begin position="79"/>
        <end position="219"/>
    </location>
</feature>
<keyword evidence="1" id="KW-0501">Molybdenum cofactor biosynthesis</keyword>
<protein>
    <recommendedName>
        <fullName evidence="1">Molybdopterin molybdenumtransferase</fullName>
        <ecNumber evidence="1">2.10.1.1</ecNumber>
    </recommendedName>
</protein>
<dbReference type="Gene3D" id="3.40.980.10">
    <property type="entry name" value="MoaB/Mog-like domain"/>
    <property type="match status" value="1"/>
</dbReference>
<name>A0A249L5H5_9ACTN</name>
<proteinExistence type="inferred from homology"/>
<comment type="cofactor">
    <cofactor evidence="1">
        <name>Mg(2+)</name>
        <dbReference type="ChEBI" id="CHEBI:18420"/>
    </cofactor>
</comment>
<dbReference type="GO" id="GO:0061599">
    <property type="term" value="F:molybdopterin molybdotransferase activity"/>
    <property type="evidence" value="ECO:0007669"/>
    <property type="project" value="UniProtKB-UniRule"/>
</dbReference>
<dbReference type="UniPathway" id="UPA00344"/>
<organism evidence="3 4">
    <name type="scientific">Candidatus Nanopelagicus abundans</name>
    <dbReference type="NCBI Taxonomy" id="1884916"/>
    <lineage>
        <taxon>Bacteria</taxon>
        <taxon>Bacillati</taxon>
        <taxon>Actinomycetota</taxon>
        <taxon>Actinomycetes</taxon>
        <taxon>Candidatus Nanopelagicales</taxon>
        <taxon>Candidatus Nanopelagicaceae</taxon>
        <taxon>Candidatus Nanopelagicus</taxon>
    </lineage>
</organism>
<sequence length="303" mass="33038">MDEILTVEQLQERLLELAKPLAALDLPLLDSHGATLANDLLVDEQLAIKNGQQIGSTQIALAASLGLDRLPARPHPRVVIISAGDDLVEPGSKLAKDDDEFESNSWFLTTFMREAGAHAFRVHTIPETAEQLKLVIEDQLVRSDLIVISGESKDESFDLITSVISQLGEIKVVTPNLNESGKHSYGLIGPDKTPVITLPGDPIANYLSTEIFIRPMILKMLARTQIHRQNKKVKLSKALVLNSDKATYVRAKLNAEGQVTPLANQESLATISDADCLIALSEKSKKLSAGDLVEIVMINRVSN</sequence>
<comment type="similarity">
    <text evidence="1">Belongs to the MoeA family.</text>
</comment>
<dbReference type="InterPro" id="IPR036688">
    <property type="entry name" value="MoeA_C_domain_IV_sf"/>
</dbReference>
<dbReference type="InterPro" id="IPR005111">
    <property type="entry name" value="MoeA_C_domain_IV"/>
</dbReference>
<dbReference type="KEGG" id="nab:B1sIIB91_05140"/>
<keyword evidence="1" id="KW-0460">Magnesium</keyword>
<comment type="function">
    <text evidence="1">Catalyzes the insertion of molybdate into adenylated molybdopterin with the concomitant release of AMP.</text>
</comment>
<dbReference type="InterPro" id="IPR001453">
    <property type="entry name" value="MoaB/Mog_dom"/>
</dbReference>
<dbReference type="GO" id="GO:0046872">
    <property type="term" value="F:metal ion binding"/>
    <property type="evidence" value="ECO:0007669"/>
    <property type="project" value="UniProtKB-UniRule"/>
</dbReference>
<gene>
    <name evidence="3" type="ORF">B1sIIB91_05140</name>
</gene>
<dbReference type="InterPro" id="IPR038987">
    <property type="entry name" value="MoeA-like"/>
</dbReference>
<dbReference type="Gene3D" id="2.40.340.10">
    <property type="entry name" value="MoeA, C-terminal, domain IV"/>
    <property type="match status" value="1"/>
</dbReference>
<dbReference type="Proteomes" id="UP000217210">
    <property type="component" value="Chromosome"/>
</dbReference>
<dbReference type="InterPro" id="IPR036425">
    <property type="entry name" value="MoaB/Mog-like_dom_sf"/>
</dbReference>
<evidence type="ECO:0000256" key="1">
    <source>
        <dbReference type="RuleBase" id="RU365090"/>
    </source>
</evidence>
<dbReference type="SMART" id="SM00852">
    <property type="entry name" value="MoCF_biosynth"/>
    <property type="match status" value="1"/>
</dbReference>
<keyword evidence="1" id="KW-0479">Metal-binding</keyword>
<dbReference type="AlphaFoldDB" id="A0A249L5H5"/>
<dbReference type="EMBL" id="CP016779">
    <property type="protein sequence ID" value="ASY24267.1"/>
    <property type="molecule type" value="Genomic_DNA"/>
</dbReference>